<dbReference type="GO" id="GO:0008234">
    <property type="term" value="F:cysteine-type peptidase activity"/>
    <property type="evidence" value="ECO:0007669"/>
    <property type="project" value="UniProtKB-KW"/>
</dbReference>
<evidence type="ECO:0000256" key="4">
    <source>
        <dbReference type="ARBA" id="ARBA00022807"/>
    </source>
</evidence>
<dbReference type="InterPro" id="IPR000064">
    <property type="entry name" value="NLP_P60_dom"/>
</dbReference>
<gene>
    <name evidence="6" type="ORF">HELGO_WM8340</name>
</gene>
<evidence type="ECO:0000313" key="6">
    <source>
        <dbReference type="EMBL" id="CAA6827035.1"/>
    </source>
</evidence>
<dbReference type="GO" id="GO:0006508">
    <property type="term" value="P:proteolysis"/>
    <property type="evidence" value="ECO:0007669"/>
    <property type="project" value="UniProtKB-KW"/>
</dbReference>
<evidence type="ECO:0000256" key="1">
    <source>
        <dbReference type="ARBA" id="ARBA00007074"/>
    </source>
</evidence>
<dbReference type="InterPro" id="IPR038765">
    <property type="entry name" value="Papain-like_cys_pep_sf"/>
</dbReference>
<dbReference type="PANTHER" id="PTHR47053">
    <property type="entry name" value="MUREIN DD-ENDOPEPTIDASE MEPH-RELATED"/>
    <property type="match status" value="1"/>
</dbReference>
<dbReference type="PROSITE" id="PS51935">
    <property type="entry name" value="NLPC_P60"/>
    <property type="match status" value="1"/>
</dbReference>
<organism evidence="6">
    <name type="scientific">uncultured Thiotrichaceae bacterium</name>
    <dbReference type="NCBI Taxonomy" id="298394"/>
    <lineage>
        <taxon>Bacteria</taxon>
        <taxon>Pseudomonadati</taxon>
        <taxon>Pseudomonadota</taxon>
        <taxon>Gammaproteobacteria</taxon>
        <taxon>Thiotrichales</taxon>
        <taxon>Thiotrichaceae</taxon>
        <taxon>environmental samples</taxon>
    </lineage>
</organism>
<sequence>MEFKAHNVLKISGIRCALTIPSIKKITKMVKGSFSKISFSGVILMSSLLFGCSTQTRNIDTNSTPHYTPQQSSHSPVRSTLVSNAYKNLGVPYRYGGTTSNGMDCSGLTQTVYKNSGISIPRTTAQQRDASRTIHISRLLPGDLIFFKTSAKSNHVGIYIGDRKFIHASTGSKRVKVDQMDKQYWRQRFVKFGTYL</sequence>
<evidence type="ECO:0000256" key="2">
    <source>
        <dbReference type="ARBA" id="ARBA00022670"/>
    </source>
</evidence>
<keyword evidence="3" id="KW-0378">Hydrolase</keyword>
<comment type="similarity">
    <text evidence="1">Belongs to the peptidase C40 family.</text>
</comment>
<dbReference type="Gene3D" id="3.90.1720.10">
    <property type="entry name" value="endopeptidase domain like (from Nostoc punctiforme)"/>
    <property type="match status" value="1"/>
</dbReference>
<dbReference type="EMBL" id="CACVAY010000139">
    <property type="protein sequence ID" value="CAA6827035.1"/>
    <property type="molecule type" value="Genomic_DNA"/>
</dbReference>
<accession>A0A6S6U5M2</accession>
<evidence type="ECO:0000256" key="3">
    <source>
        <dbReference type="ARBA" id="ARBA00022801"/>
    </source>
</evidence>
<dbReference type="SUPFAM" id="SSF54001">
    <property type="entry name" value="Cysteine proteinases"/>
    <property type="match status" value="1"/>
</dbReference>
<protein>
    <recommendedName>
        <fullName evidence="5">NlpC/P60 domain-containing protein</fullName>
    </recommendedName>
</protein>
<dbReference type="InterPro" id="IPR051202">
    <property type="entry name" value="Peptidase_C40"/>
</dbReference>
<dbReference type="AlphaFoldDB" id="A0A6S6U5M2"/>
<feature type="domain" description="NlpC/P60" evidence="5">
    <location>
        <begin position="75"/>
        <end position="196"/>
    </location>
</feature>
<keyword evidence="4" id="KW-0788">Thiol protease</keyword>
<dbReference type="Pfam" id="PF00877">
    <property type="entry name" value="NLPC_P60"/>
    <property type="match status" value="1"/>
</dbReference>
<dbReference type="PANTHER" id="PTHR47053:SF1">
    <property type="entry name" value="MUREIN DD-ENDOPEPTIDASE MEPH-RELATED"/>
    <property type="match status" value="1"/>
</dbReference>
<name>A0A6S6U5M2_9GAMM</name>
<keyword evidence="2" id="KW-0645">Protease</keyword>
<reference evidence="6" key="1">
    <citation type="submission" date="2020-01" db="EMBL/GenBank/DDBJ databases">
        <authorList>
            <person name="Meier V. D."/>
            <person name="Meier V D."/>
        </authorList>
    </citation>
    <scope>NUCLEOTIDE SEQUENCE</scope>
    <source>
        <strain evidence="6">HLG_WM_MAG_07</strain>
    </source>
</reference>
<proteinExistence type="inferred from homology"/>
<evidence type="ECO:0000259" key="5">
    <source>
        <dbReference type="PROSITE" id="PS51935"/>
    </source>
</evidence>